<reference evidence="13" key="1">
    <citation type="submission" date="2011-08" db="EMBL/GenBank/DDBJ databases">
        <title>The draft genome of Latimeria chalumnae.</title>
        <authorList>
            <person name="Di Palma F."/>
            <person name="Alfoldi J."/>
            <person name="Johnson J."/>
            <person name="Berlin A."/>
            <person name="Gnerre S."/>
            <person name="Jaffe D."/>
            <person name="MacCallum I."/>
            <person name="Young S."/>
            <person name="Walker B.J."/>
            <person name="Lander E."/>
            <person name="Lindblad-Toh K."/>
        </authorList>
    </citation>
    <scope>NUCLEOTIDE SEQUENCE [LARGE SCALE GENOMIC DNA]</scope>
    <source>
        <strain evidence="13">Wild caught</strain>
    </source>
</reference>
<keyword evidence="8 11" id="KW-0472">Membrane</keyword>
<keyword evidence="7 11" id="KW-1133">Transmembrane helix</keyword>
<evidence type="ECO:0000256" key="8">
    <source>
        <dbReference type="ARBA" id="ARBA00023136"/>
    </source>
</evidence>
<dbReference type="InterPro" id="IPR038126">
    <property type="entry name" value="RAMP_sf"/>
</dbReference>
<sequence>MDAISLYCWVPFHGSMMVIEEKNWCNWNYIGRTYSDFSNCTEYLAELLGRNWPSEEMETFFVQVHSHYFENCTVEHIVSTEPPKQALMAMIILSTCLVPFMVALVVWKNKHSNSTSTPVEKEKATERKPVGVHALPLKLRK</sequence>
<evidence type="ECO:0000256" key="2">
    <source>
        <dbReference type="ARBA" id="ARBA00007087"/>
    </source>
</evidence>
<dbReference type="Pfam" id="PF04901">
    <property type="entry name" value="RAMP"/>
    <property type="match status" value="1"/>
</dbReference>
<reference evidence="12" key="3">
    <citation type="submission" date="2025-09" db="UniProtKB">
        <authorList>
            <consortium name="Ensembl"/>
        </authorList>
    </citation>
    <scope>IDENTIFICATION</scope>
</reference>
<dbReference type="Gene3D" id="1.10.150.510">
    <property type="entry name" value="Receptor activity modifying family"/>
    <property type="match status" value="1"/>
</dbReference>
<dbReference type="PANTHER" id="PTHR14076:SF9">
    <property type="entry name" value="RECEPTOR ACTIVITY-MODIFYING PROTEIN 2"/>
    <property type="match status" value="1"/>
</dbReference>
<dbReference type="Ensembl" id="ENSLACT00000006784.1">
    <property type="protein sequence ID" value="ENSLACP00000006730.1"/>
    <property type="gene ID" value="ENSLACG00000005969.1"/>
</dbReference>
<dbReference type="GO" id="GO:0072659">
    <property type="term" value="P:protein localization to plasma membrane"/>
    <property type="evidence" value="ECO:0007669"/>
    <property type="project" value="TreeGrafter"/>
</dbReference>
<evidence type="ECO:0000256" key="11">
    <source>
        <dbReference type="SAM" id="Phobius"/>
    </source>
</evidence>
<dbReference type="InterPro" id="IPR006985">
    <property type="entry name" value="RAMP"/>
</dbReference>
<dbReference type="HOGENOM" id="CLU_116349_2_0_1"/>
<dbReference type="OMA" id="THACYHE"/>
<dbReference type="GO" id="GO:0032870">
    <property type="term" value="P:cellular response to hormone stimulus"/>
    <property type="evidence" value="ECO:0007669"/>
    <property type="project" value="TreeGrafter"/>
</dbReference>
<evidence type="ECO:0000256" key="5">
    <source>
        <dbReference type="ARBA" id="ARBA00022692"/>
    </source>
</evidence>
<comment type="similarity">
    <text evidence="2">Belongs to the RAMP family.</text>
</comment>
<keyword evidence="6" id="KW-0732">Signal</keyword>
<dbReference type="GO" id="GO:0043235">
    <property type="term" value="C:receptor complex"/>
    <property type="evidence" value="ECO:0007669"/>
    <property type="project" value="TreeGrafter"/>
</dbReference>
<dbReference type="GO" id="GO:0005886">
    <property type="term" value="C:plasma membrane"/>
    <property type="evidence" value="ECO:0007669"/>
    <property type="project" value="UniProtKB-SubCell"/>
</dbReference>
<keyword evidence="9" id="KW-1015">Disulfide bond</keyword>
<evidence type="ECO:0000313" key="12">
    <source>
        <dbReference type="Ensembl" id="ENSLACP00000006730.1"/>
    </source>
</evidence>
<evidence type="ECO:0000256" key="9">
    <source>
        <dbReference type="ARBA" id="ARBA00023157"/>
    </source>
</evidence>
<evidence type="ECO:0000256" key="10">
    <source>
        <dbReference type="ARBA" id="ARBA00023170"/>
    </source>
</evidence>
<dbReference type="eggNOG" id="ENOG502S5WC">
    <property type="taxonomic scope" value="Eukaryota"/>
</dbReference>
<keyword evidence="10" id="KW-0675">Receptor</keyword>
<dbReference type="GO" id="GO:0001525">
    <property type="term" value="P:angiogenesis"/>
    <property type="evidence" value="ECO:0007669"/>
    <property type="project" value="TreeGrafter"/>
</dbReference>
<name>H3AAQ9_LATCH</name>
<evidence type="ECO:0000256" key="7">
    <source>
        <dbReference type="ARBA" id="ARBA00022989"/>
    </source>
</evidence>
<organism evidence="12 13">
    <name type="scientific">Latimeria chalumnae</name>
    <name type="common">Coelacanth</name>
    <dbReference type="NCBI Taxonomy" id="7897"/>
    <lineage>
        <taxon>Eukaryota</taxon>
        <taxon>Metazoa</taxon>
        <taxon>Chordata</taxon>
        <taxon>Craniata</taxon>
        <taxon>Vertebrata</taxon>
        <taxon>Euteleostomi</taxon>
        <taxon>Coelacanthiformes</taxon>
        <taxon>Coelacanthidae</taxon>
        <taxon>Latimeria</taxon>
    </lineage>
</organism>
<dbReference type="GO" id="GO:0006816">
    <property type="term" value="P:calcium ion transport"/>
    <property type="evidence" value="ECO:0007669"/>
    <property type="project" value="TreeGrafter"/>
</dbReference>
<dbReference type="Proteomes" id="UP000008672">
    <property type="component" value="Unassembled WGS sequence"/>
</dbReference>
<dbReference type="GO" id="GO:0009986">
    <property type="term" value="C:cell surface"/>
    <property type="evidence" value="ECO:0007669"/>
    <property type="project" value="TreeGrafter"/>
</dbReference>
<dbReference type="GO" id="GO:0006886">
    <property type="term" value="P:intracellular protein transport"/>
    <property type="evidence" value="ECO:0007669"/>
    <property type="project" value="InterPro"/>
</dbReference>
<comment type="subcellular location">
    <subcellularLocation>
        <location evidence="1">Cell membrane</location>
        <topology evidence="1">Single-pass type I membrane protein</topology>
    </subcellularLocation>
</comment>
<evidence type="ECO:0000256" key="4">
    <source>
        <dbReference type="ARBA" id="ARBA00022475"/>
    </source>
</evidence>
<dbReference type="GO" id="GO:0031623">
    <property type="term" value="P:receptor internalization"/>
    <property type="evidence" value="ECO:0007669"/>
    <property type="project" value="TreeGrafter"/>
</dbReference>
<keyword evidence="5 11" id="KW-0812">Transmembrane</keyword>
<keyword evidence="3" id="KW-0813">Transport</keyword>
<dbReference type="STRING" id="7897.ENSLACP00000006730"/>
<feature type="transmembrane region" description="Helical" evidence="11">
    <location>
        <begin position="86"/>
        <end position="107"/>
    </location>
</feature>
<dbReference type="GO" id="GO:0008277">
    <property type="term" value="P:regulation of G protein-coupled receptor signaling pathway"/>
    <property type="evidence" value="ECO:0007669"/>
    <property type="project" value="InterPro"/>
</dbReference>
<keyword evidence="4" id="KW-1003">Cell membrane</keyword>
<evidence type="ECO:0000256" key="3">
    <source>
        <dbReference type="ARBA" id="ARBA00022448"/>
    </source>
</evidence>
<evidence type="ECO:0008006" key="14">
    <source>
        <dbReference type="Google" id="ProtNLM"/>
    </source>
</evidence>
<dbReference type="AlphaFoldDB" id="H3AAQ9"/>
<dbReference type="GeneTree" id="ENSGT00940000160264"/>
<evidence type="ECO:0000256" key="6">
    <source>
        <dbReference type="ARBA" id="ARBA00022729"/>
    </source>
</evidence>
<proteinExistence type="inferred from homology"/>
<evidence type="ECO:0000313" key="13">
    <source>
        <dbReference type="Proteomes" id="UP000008672"/>
    </source>
</evidence>
<dbReference type="GO" id="GO:0015026">
    <property type="term" value="F:coreceptor activity"/>
    <property type="evidence" value="ECO:0007669"/>
    <property type="project" value="InterPro"/>
</dbReference>
<protein>
    <recommendedName>
        <fullName evidence="14">Receptor activity modifying protein 1</fullName>
    </recommendedName>
</protein>
<dbReference type="PANTHER" id="PTHR14076">
    <property type="entry name" value="RECEPTOR ACTIVITY MODIFYING PROTEIN RAMP"/>
    <property type="match status" value="1"/>
</dbReference>
<keyword evidence="13" id="KW-1185">Reference proteome</keyword>
<accession>H3AAQ9</accession>
<evidence type="ECO:0000256" key="1">
    <source>
        <dbReference type="ARBA" id="ARBA00004251"/>
    </source>
</evidence>
<dbReference type="EMBL" id="AFYH01053598">
    <property type="status" value="NOT_ANNOTATED_CDS"/>
    <property type="molecule type" value="Genomic_DNA"/>
</dbReference>
<dbReference type="GO" id="GO:0007186">
    <property type="term" value="P:G protein-coupled receptor signaling pathway"/>
    <property type="evidence" value="ECO:0007669"/>
    <property type="project" value="TreeGrafter"/>
</dbReference>
<dbReference type="InParanoid" id="H3AAQ9"/>
<reference evidence="12" key="2">
    <citation type="submission" date="2025-08" db="UniProtKB">
        <authorList>
            <consortium name="Ensembl"/>
        </authorList>
    </citation>
    <scope>IDENTIFICATION</scope>
</reference>